<dbReference type="PANTHER" id="PTHR44825">
    <property type="match status" value="1"/>
</dbReference>
<protein>
    <submittedName>
        <fullName evidence="3">Chaperone DnaJ domain-containing protein</fullName>
    </submittedName>
</protein>
<evidence type="ECO:0000256" key="1">
    <source>
        <dbReference type="SAM" id="Phobius"/>
    </source>
</evidence>
<dbReference type="AlphaFoldDB" id="A0A098LJ85"/>
<gene>
    <name evidence="3" type="ORF">MYP_3676</name>
</gene>
<dbReference type="STRING" id="153721.MYP_3676"/>
<dbReference type="PRINTS" id="PR00625">
    <property type="entry name" value="JDOMAIN"/>
</dbReference>
<keyword evidence="1" id="KW-0472">Membrane</keyword>
<dbReference type="InterPro" id="IPR001623">
    <property type="entry name" value="DnaJ_domain"/>
</dbReference>
<dbReference type="Proteomes" id="UP000030185">
    <property type="component" value="Unassembled WGS sequence"/>
</dbReference>
<dbReference type="EMBL" id="BBLT01000008">
    <property type="protein sequence ID" value="GAL86447.1"/>
    <property type="molecule type" value="Genomic_DNA"/>
</dbReference>
<evidence type="ECO:0000259" key="2">
    <source>
        <dbReference type="PROSITE" id="PS50076"/>
    </source>
</evidence>
<dbReference type="Pfam" id="PF00226">
    <property type="entry name" value="DnaJ"/>
    <property type="match status" value="1"/>
</dbReference>
<dbReference type="Gene3D" id="1.10.287.110">
    <property type="entry name" value="DnaJ domain"/>
    <property type="match status" value="1"/>
</dbReference>
<dbReference type="SMART" id="SM00271">
    <property type="entry name" value="DnaJ"/>
    <property type="match status" value="1"/>
</dbReference>
<evidence type="ECO:0000313" key="4">
    <source>
        <dbReference type="Proteomes" id="UP000030185"/>
    </source>
</evidence>
<dbReference type="RefSeq" id="WP_045466396.1">
    <property type="nucleotide sequence ID" value="NZ_BBLT01000008.1"/>
</dbReference>
<dbReference type="CDD" id="cd06257">
    <property type="entry name" value="DnaJ"/>
    <property type="match status" value="1"/>
</dbReference>
<dbReference type="SUPFAM" id="SSF46565">
    <property type="entry name" value="Chaperone J-domain"/>
    <property type="match status" value="1"/>
</dbReference>
<dbReference type="OrthoDB" id="1495940at2"/>
<name>A0A098LJ85_9BACT</name>
<feature type="transmembrane region" description="Helical" evidence="1">
    <location>
        <begin position="137"/>
        <end position="160"/>
    </location>
</feature>
<dbReference type="PANTHER" id="PTHR44825:SF1">
    <property type="entry name" value="DNAJ HOMOLOG SUBFAMILY C MEMBER 4"/>
    <property type="match status" value="1"/>
</dbReference>
<dbReference type="eggNOG" id="COG0484">
    <property type="taxonomic scope" value="Bacteria"/>
</dbReference>
<comment type="caution">
    <text evidence="3">The sequence shown here is derived from an EMBL/GenBank/DDBJ whole genome shotgun (WGS) entry which is preliminary data.</text>
</comment>
<evidence type="ECO:0000313" key="3">
    <source>
        <dbReference type="EMBL" id="GAL86447.1"/>
    </source>
</evidence>
<accession>A0A098LJ85</accession>
<dbReference type="InterPro" id="IPR052763">
    <property type="entry name" value="DnaJ_C4"/>
</dbReference>
<dbReference type="PROSITE" id="PS50076">
    <property type="entry name" value="DNAJ_2"/>
    <property type="match status" value="1"/>
</dbReference>
<keyword evidence="1" id="KW-0812">Transmembrane</keyword>
<reference evidence="3 4" key="1">
    <citation type="submission" date="2014-09" db="EMBL/GenBank/DDBJ databases">
        <title>Sporocytophaga myxococcoides PG-01 genome sequencing.</title>
        <authorList>
            <person name="Liu L."/>
            <person name="Gao P.J."/>
            <person name="Chen G.J."/>
            <person name="Wang L.S."/>
        </authorList>
    </citation>
    <scope>NUCLEOTIDE SEQUENCE [LARGE SCALE GENOMIC DNA]</scope>
    <source>
        <strain evidence="3 4">PG-01</strain>
    </source>
</reference>
<organism evidence="3 4">
    <name type="scientific">Sporocytophaga myxococcoides</name>
    <dbReference type="NCBI Taxonomy" id="153721"/>
    <lineage>
        <taxon>Bacteria</taxon>
        <taxon>Pseudomonadati</taxon>
        <taxon>Bacteroidota</taxon>
        <taxon>Cytophagia</taxon>
        <taxon>Cytophagales</taxon>
        <taxon>Cytophagaceae</taxon>
        <taxon>Sporocytophaga</taxon>
    </lineage>
</organism>
<feature type="domain" description="J" evidence="2">
    <location>
        <begin position="4"/>
        <end position="68"/>
    </location>
</feature>
<dbReference type="InterPro" id="IPR036869">
    <property type="entry name" value="J_dom_sf"/>
</dbReference>
<keyword evidence="1" id="KW-1133">Transmembrane helix</keyword>
<proteinExistence type="predicted"/>
<feature type="transmembrane region" description="Helical" evidence="1">
    <location>
        <begin position="166"/>
        <end position="189"/>
    </location>
</feature>
<keyword evidence="4" id="KW-1185">Reference proteome</keyword>
<sequence length="203" mass="24499">MAVSFYEILEIPQSASQEDIRKAYRKKAKIWHPDINKSPDAHTKFQLLNKAYETLADQHKRFIYDQRTNTNQHTHYHQHTNYQQSYAYGHTYAFQYSDPLEVYRQWAKIKKERTEKEAKLKYEEFLKNRERFRNSAIYYPTLLFIYLATALCFFIGLFVIGLCTFLIFKLHFILLFVLSPFICAGVYFIKCTGDWYKEAKRYF</sequence>